<evidence type="ECO:0000256" key="3">
    <source>
        <dbReference type="ARBA" id="ARBA00022448"/>
    </source>
</evidence>
<feature type="transmembrane region" description="Helical" evidence="9">
    <location>
        <begin position="449"/>
        <end position="472"/>
    </location>
</feature>
<dbReference type="Proteomes" id="UP001153620">
    <property type="component" value="Chromosome 3"/>
</dbReference>
<dbReference type="GO" id="GO:0016887">
    <property type="term" value="F:ATP hydrolysis activity"/>
    <property type="evidence" value="ECO:0007669"/>
    <property type="project" value="InterPro"/>
</dbReference>
<evidence type="ECO:0000256" key="1">
    <source>
        <dbReference type="ARBA" id="ARBA00004141"/>
    </source>
</evidence>
<dbReference type="InterPro" id="IPR027417">
    <property type="entry name" value="P-loop_NTPase"/>
</dbReference>
<sequence length="589" mass="67873">MNLNPRTGSFVLGFKNLTFIAESKNPFIKKEKKSILKEISGEFRGNELTAIIGFSGSGKSTLLNCLSGFYQDNISGTITYNDNIISTRKIKEVSSYFMQEQILHTFLSVNELMNFAVNVKLRQKLTNKEKEILIEEILDKLNIKDRLNILVGNLSGGERKRFQIAIELVGDPKILFFDEPTTNLDIVASTQCIKYLKDITKEGRTIIITIHQPSAIMLNLFDHIYALNDGYCVFQGTNKNLIRFLKELELPCPSTYNSTDFLMEVANNEYGNHSNLLVEKTQNGLNMDYRNKCTTTNSIDIFQKTTEFTDYSATYFRQVYCLAVRFYLTVIRNKSLLYMRFGVHILIAIFLGAIYHKVGNDGAYALDNYHLIIVSITFVFYTSYHTQYVTFPLEFPIVKREHFNRWYSVTAYHSSLIISDAPILFLSVTIFVAMVYILTGQILELNRFLIFLGFFLTFSYAAQALSIMFTSLLDAQHALLIAPYLLVPFFAMSTVGLFARDTIPIFRPFFELNFFNMGIKGAVNSIFGFNRTRLECDDIYCHFNDPKKILRDFECDIDVMHAFYTLLTYFVVCHAVSFVFISYRLKYKH</sequence>
<feature type="transmembrane region" description="Helical" evidence="9">
    <location>
        <begin position="368"/>
        <end position="384"/>
    </location>
</feature>
<keyword evidence="6" id="KW-0067">ATP-binding</keyword>
<keyword evidence="8 9" id="KW-0472">Membrane</keyword>
<dbReference type="PANTHER" id="PTHR48041">
    <property type="entry name" value="ABC TRANSPORTER G FAMILY MEMBER 28"/>
    <property type="match status" value="1"/>
</dbReference>
<evidence type="ECO:0000313" key="11">
    <source>
        <dbReference type="EMBL" id="CAG9808260.1"/>
    </source>
</evidence>
<keyword evidence="12" id="KW-1185">Reference proteome</keyword>
<dbReference type="InterPro" id="IPR050352">
    <property type="entry name" value="ABCG_transporters"/>
</dbReference>
<evidence type="ECO:0000256" key="9">
    <source>
        <dbReference type="SAM" id="Phobius"/>
    </source>
</evidence>
<comment type="subcellular location">
    <subcellularLocation>
        <location evidence="1">Membrane</location>
        <topology evidence="1">Multi-pass membrane protein</topology>
    </subcellularLocation>
</comment>
<name>A0A9N9WXZ3_9DIPT</name>
<gene>
    <name evidence="11" type="ORF">CHIRRI_LOCUS11102</name>
</gene>
<dbReference type="Gene3D" id="3.40.50.300">
    <property type="entry name" value="P-loop containing nucleotide triphosphate hydrolases"/>
    <property type="match status" value="1"/>
</dbReference>
<evidence type="ECO:0000256" key="4">
    <source>
        <dbReference type="ARBA" id="ARBA00022692"/>
    </source>
</evidence>
<reference evidence="11" key="1">
    <citation type="submission" date="2022-01" db="EMBL/GenBank/DDBJ databases">
        <authorList>
            <person name="King R."/>
        </authorList>
    </citation>
    <scope>NUCLEOTIDE SEQUENCE</scope>
</reference>
<dbReference type="GO" id="GO:0140359">
    <property type="term" value="F:ABC-type transporter activity"/>
    <property type="evidence" value="ECO:0007669"/>
    <property type="project" value="InterPro"/>
</dbReference>
<dbReference type="Pfam" id="PF00005">
    <property type="entry name" value="ABC_tran"/>
    <property type="match status" value="1"/>
</dbReference>
<dbReference type="InterPro" id="IPR003439">
    <property type="entry name" value="ABC_transporter-like_ATP-bd"/>
</dbReference>
<keyword evidence="7 9" id="KW-1133">Transmembrane helix</keyword>
<keyword evidence="3" id="KW-0813">Transport</keyword>
<feature type="transmembrane region" description="Helical" evidence="9">
    <location>
        <begin position="337"/>
        <end position="356"/>
    </location>
</feature>
<evidence type="ECO:0000259" key="10">
    <source>
        <dbReference type="PROSITE" id="PS50893"/>
    </source>
</evidence>
<dbReference type="PANTHER" id="PTHR48041:SF133">
    <property type="entry name" value="GH24286P"/>
    <property type="match status" value="1"/>
</dbReference>
<evidence type="ECO:0000256" key="7">
    <source>
        <dbReference type="ARBA" id="ARBA00022989"/>
    </source>
</evidence>
<dbReference type="InterPro" id="IPR013525">
    <property type="entry name" value="ABC2_TM"/>
</dbReference>
<proteinExistence type="inferred from homology"/>
<dbReference type="FunFam" id="3.40.50.300:FF:001077">
    <property type="entry name" value="Uncharacterized protein, isoform A"/>
    <property type="match status" value="1"/>
</dbReference>
<reference evidence="11" key="2">
    <citation type="submission" date="2022-10" db="EMBL/GenBank/DDBJ databases">
        <authorList>
            <consortium name="ENA_rothamsted_submissions"/>
            <consortium name="culmorum"/>
            <person name="King R."/>
        </authorList>
    </citation>
    <scope>NUCLEOTIDE SEQUENCE</scope>
</reference>
<evidence type="ECO:0000256" key="8">
    <source>
        <dbReference type="ARBA" id="ARBA00023136"/>
    </source>
</evidence>
<feature type="transmembrane region" description="Helical" evidence="9">
    <location>
        <begin position="423"/>
        <end position="443"/>
    </location>
</feature>
<dbReference type="GO" id="GO:0005886">
    <property type="term" value="C:plasma membrane"/>
    <property type="evidence" value="ECO:0007669"/>
    <property type="project" value="TreeGrafter"/>
</dbReference>
<keyword evidence="5" id="KW-0547">Nucleotide-binding</keyword>
<dbReference type="InterPro" id="IPR017871">
    <property type="entry name" value="ABC_transporter-like_CS"/>
</dbReference>
<dbReference type="GO" id="GO:0005524">
    <property type="term" value="F:ATP binding"/>
    <property type="evidence" value="ECO:0007669"/>
    <property type="project" value="UniProtKB-KW"/>
</dbReference>
<comment type="similarity">
    <text evidence="2">Belongs to the ABC transporter superfamily. ABCG family. Eye pigment precursor importer (TC 3.A.1.204) subfamily.</text>
</comment>
<dbReference type="PROSITE" id="PS50893">
    <property type="entry name" value="ABC_TRANSPORTER_2"/>
    <property type="match status" value="1"/>
</dbReference>
<feature type="transmembrane region" description="Helical" evidence="9">
    <location>
        <begin position="562"/>
        <end position="583"/>
    </location>
</feature>
<feature type="transmembrane region" description="Helical" evidence="9">
    <location>
        <begin position="479"/>
        <end position="499"/>
    </location>
</feature>
<dbReference type="PROSITE" id="PS00211">
    <property type="entry name" value="ABC_TRANSPORTER_1"/>
    <property type="match status" value="1"/>
</dbReference>
<keyword evidence="4 9" id="KW-0812">Transmembrane</keyword>
<protein>
    <recommendedName>
        <fullName evidence="10">ABC transporter domain-containing protein</fullName>
    </recommendedName>
</protein>
<accession>A0A9N9WXZ3</accession>
<organism evidence="11 12">
    <name type="scientific">Chironomus riparius</name>
    <dbReference type="NCBI Taxonomy" id="315576"/>
    <lineage>
        <taxon>Eukaryota</taxon>
        <taxon>Metazoa</taxon>
        <taxon>Ecdysozoa</taxon>
        <taxon>Arthropoda</taxon>
        <taxon>Hexapoda</taxon>
        <taxon>Insecta</taxon>
        <taxon>Pterygota</taxon>
        <taxon>Neoptera</taxon>
        <taxon>Endopterygota</taxon>
        <taxon>Diptera</taxon>
        <taxon>Nematocera</taxon>
        <taxon>Chironomoidea</taxon>
        <taxon>Chironomidae</taxon>
        <taxon>Chironominae</taxon>
        <taxon>Chironomus</taxon>
    </lineage>
</organism>
<dbReference type="OrthoDB" id="66620at2759"/>
<evidence type="ECO:0000313" key="12">
    <source>
        <dbReference type="Proteomes" id="UP001153620"/>
    </source>
</evidence>
<evidence type="ECO:0000256" key="5">
    <source>
        <dbReference type="ARBA" id="ARBA00022741"/>
    </source>
</evidence>
<dbReference type="SMART" id="SM00382">
    <property type="entry name" value="AAA"/>
    <property type="match status" value="1"/>
</dbReference>
<dbReference type="InterPro" id="IPR003593">
    <property type="entry name" value="AAA+_ATPase"/>
</dbReference>
<evidence type="ECO:0000256" key="6">
    <source>
        <dbReference type="ARBA" id="ARBA00022840"/>
    </source>
</evidence>
<feature type="domain" description="ABC transporter" evidence="10">
    <location>
        <begin position="12"/>
        <end position="254"/>
    </location>
</feature>
<dbReference type="EMBL" id="OU895879">
    <property type="protein sequence ID" value="CAG9808260.1"/>
    <property type="molecule type" value="Genomic_DNA"/>
</dbReference>
<dbReference type="Pfam" id="PF01061">
    <property type="entry name" value="ABC2_membrane"/>
    <property type="match status" value="1"/>
</dbReference>
<evidence type="ECO:0000256" key="2">
    <source>
        <dbReference type="ARBA" id="ARBA00005814"/>
    </source>
</evidence>
<dbReference type="SUPFAM" id="SSF52540">
    <property type="entry name" value="P-loop containing nucleoside triphosphate hydrolases"/>
    <property type="match status" value="1"/>
</dbReference>
<dbReference type="AlphaFoldDB" id="A0A9N9WXZ3"/>